<feature type="domain" description="RNA polymerase sigma-70 region 2" evidence="7">
    <location>
        <begin position="50"/>
        <end position="119"/>
    </location>
</feature>
<dbReference type="InterPro" id="IPR013325">
    <property type="entry name" value="RNA_pol_sigma_r2"/>
</dbReference>
<evidence type="ECO:0000313" key="10">
    <source>
        <dbReference type="Proteomes" id="UP000321805"/>
    </source>
</evidence>
<dbReference type="AlphaFoldDB" id="A0A5B8UBY7"/>
<dbReference type="Pfam" id="PF04542">
    <property type="entry name" value="Sigma70_r2"/>
    <property type="match status" value="1"/>
</dbReference>
<evidence type="ECO:0000256" key="3">
    <source>
        <dbReference type="ARBA" id="ARBA00023082"/>
    </source>
</evidence>
<gene>
    <name evidence="9" type="ORF">FSW04_06245</name>
</gene>
<comment type="similarity">
    <text evidence="1">Belongs to the sigma-70 factor family. ECF subfamily.</text>
</comment>
<organism evidence="9 10">
    <name type="scientific">Baekduia soli</name>
    <dbReference type="NCBI Taxonomy" id="496014"/>
    <lineage>
        <taxon>Bacteria</taxon>
        <taxon>Bacillati</taxon>
        <taxon>Actinomycetota</taxon>
        <taxon>Thermoleophilia</taxon>
        <taxon>Solirubrobacterales</taxon>
        <taxon>Baekduiaceae</taxon>
        <taxon>Baekduia</taxon>
    </lineage>
</organism>
<feature type="compositionally biased region" description="Basic and acidic residues" evidence="6">
    <location>
        <begin position="30"/>
        <end position="39"/>
    </location>
</feature>
<evidence type="ECO:0000256" key="4">
    <source>
        <dbReference type="ARBA" id="ARBA00023125"/>
    </source>
</evidence>
<dbReference type="PANTHER" id="PTHR43133:SF8">
    <property type="entry name" value="RNA POLYMERASE SIGMA FACTOR HI_1459-RELATED"/>
    <property type="match status" value="1"/>
</dbReference>
<feature type="region of interest" description="Disordered" evidence="6">
    <location>
        <begin position="1"/>
        <end position="39"/>
    </location>
</feature>
<dbReference type="Proteomes" id="UP000321805">
    <property type="component" value="Chromosome"/>
</dbReference>
<dbReference type="KEGG" id="bsol:FSW04_06245"/>
<keyword evidence="3" id="KW-0731">Sigma factor</keyword>
<dbReference type="SUPFAM" id="SSF88659">
    <property type="entry name" value="Sigma3 and sigma4 domains of RNA polymerase sigma factors"/>
    <property type="match status" value="1"/>
</dbReference>
<feature type="domain" description="RNA polymerase sigma factor 70 region 4 type 2" evidence="8">
    <location>
        <begin position="156"/>
        <end position="206"/>
    </location>
</feature>
<dbReference type="OrthoDB" id="5243336at2"/>
<dbReference type="GO" id="GO:0003677">
    <property type="term" value="F:DNA binding"/>
    <property type="evidence" value="ECO:0007669"/>
    <property type="project" value="UniProtKB-KW"/>
</dbReference>
<evidence type="ECO:0000256" key="1">
    <source>
        <dbReference type="ARBA" id="ARBA00010641"/>
    </source>
</evidence>
<dbReference type="EMBL" id="CP042430">
    <property type="protein sequence ID" value="QEC50666.1"/>
    <property type="molecule type" value="Genomic_DNA"/>
</dbReference>
<keyword evidence="2" id="KW-0805">Transcription regulation</keyword>
<dbReference type="NCBIfam" id="TIGR02937">
    <property type="entry name" value="sigma70-ECF"/>
    <property type="match status" value="1"/>
</dbReference>
<evidence type="ECO:0000256" key="2">
    <source>
        <dbReference type="ARBA" id="ARBA00023015"/>
    </source>
</evidence>
<evidence type="ECO:0000256" key="6">
    <source>
        <dbReference type="SAM" id="MobiDB-lite"/>
    </source>
</evidence>
<dbReference type="Gene3D" id="1.10.1740.10">
    <property type="match status" value="1"/>
</dbReference>
<protein>
    <submittedName>
        <fullName evidence="9">RNA polymerase sigma factor</fullName>
    </submittedName>
</protein>
<dbReference type="InterPro" id="IPR039425">
    <property type="entry name" value="RNA_pol_sigma-70-like"/>
</dbReference>
<keyword evidence="10" id="KW-1185">Reference proteome</keyword>
<evidence type="ECO:0000259" key="8">
    <source>
        <dbReference type="Pfam" id="PF08281"/>
    </source>
</evidence>
<accession>A0A5B8UBY7</accession>
<dbReference type="Gene3D" id="1.10.10.10">
    <property type="entry name" value="Winged helix-like DNA-binding domain superfamily/Winged helix DNA-binding domain"/>
    <property type="match status" value="1"/>
</dbReference>
<dbReference type="InterPro" id="IPR007627">
    <property type="entry name" value="RNA_pol_sigma70_r2"/>
</dbReference>
<feature type="compositionally biased region" description="Basic and acidic residues" evidence="6">
    <location>
        <begin position="1"/>
        <end position="12"/>
    </location>
</feature>
<dbReference type="SUPFAM" id="SSF88946">
    <property type="entry name" value="Sigma2 domain of RNA polymerase sigma factors"/>
    <property type="match status" value="1"/>
</dbReference>
<evidence type="ECO:0000256" key="5">
    <source>
        <dbReference type="ARBA" id="ARBA00023163"/>
    </source>
</evidence>
<dbReference type="InterPro" id="IPR014284">
    <property type="entry name" value="RNA_pol_sigma-70_dom"/>
</dbReference>
<dbReference type="InterPro" id="IPR013324">
    <property type="entry name" value="RNA_pol_sigma_r3/r4-like"/>
</dbReference>
<dbReference type="InterPro" id="IPR013249">
    <property type="entry name" value="RNA_pol_sigma70_r4_t2"/>
</dbReference>
<dbReference type="InterPro" id="IPR036388">
    <property type="entry name" value="WH-like_DNA-bd_sf"/>
</dbReference>
<name>A0A5B8UBY7_9ACTN</name>
<proteinExistence type="inferred from homology"/>
<sequence>MLHDRHGRQLPDRRRRVRVGLAAPSQPGGPREDPRVARPHLDDQHLAAAYRRDARRLLIWLTRRTYDAQLAVDLVAETYARAWAARRRYHGDPQDPEGLAAWTFGIARHVLADALRRGRSERAAMARLGVQAPVLAPDEIARLEDLAELGTLRASLGVALQDLSPEQRHAVRLRVVDELGYPAIARRLGISEDAARARVSRGLRTLAGAMEGGT</sequence>
<dbReference type="Pfam" id="PF08281">
    <property type="entry name" value="Sigma70_r4_2"/>
    <property type="match status" value="1"/>
</dbReference>
<reference evidence="9 10" key="1">
    <citation type="journal article" date="2018" name="J. Microbiol.">
        <title>Baekduia soli gen. nov., sp. nov., a novel bacterium isolated from the soil of Baekdu Mountain and proposal of a novel family name, Baekduiaceae fam. nov.</title>
        <authorList>
            <person name="An D.S."/>
            <person name="Siddiqi M.Z."/>
            <person name="Kim K.H."/>
            <person name="Yu H.S."/>
            <person name="Im W.T."/>
        </authorList>
    </citation>
    <scope>NUCLEOTIDE SEQUENCE [LARGE SCALE GENOMIC DNA]</scope>
    <source>
        <strain evidence="9 10">BR7-21</strain>
    </source>
</reference>
<evidence type="ECO:0000259" key="7">
    <source>
        <dbReference type="Pfam" id="PF04542"/>
    </source>
</evidence>
<keyword evidence="5" id="KW-0804">Transcription</keyword>
<evidence type="ECO:0000313" key="9">
    <source>
        <dbReference type="EMBL" id="QEC50666.1"/>
    </source>
</evidence>
<dbReference type="GO" id="GO:0006352">
    <property type="term" value="P:DNA-templated transcription initiation"/>
    <property type="evidence" value="ECO:0007669"/>
    <property type="project" value="InterPro"/>
</dbReference>
<dbReference type="GO" id="GO:0016987">
    <property type="term" value="F:sigma factor activity"/>
    <property type="evidence" value="ECO:0007669"/>
    <property type="project" value="UniProtKB-KW"/>
</dbReference>
<keyword evidence="4" id="KW-0238">DNA-binding</keyword>
<dbReference type="PANTHER" id="PTHR43133">
    <property type="entry name" value="RNA POLYMERASE ECF-TYPE SIGMA FACTO"/>
    <property type="match status" value="1"/>
</dbReference>